<dbReference type="STRING" id="1408416.GCA_000702765_01186"/>
<evidence type="ECO:0000256" key="8">
    <source>
        <dbReference type="NCBIfam" id="TIGR00188"/>
    </source>
</evidence>
<proteinExistence type="inferred from homology"/>
<evidence type="ECO:0000256" key="7">
    <source>
        <dbReference type="HAMAP-Rule" id="MF_00227"/>
    </source>
</evidence>
<comment type="similarity">
    <text evidence="7">Belongs to the RnpA family.</text>
</comment>
<keyword evidence="4 7" id="KW-0255">Endonuclease</keyword>
<dbReference type="PANTHER" id="PTHR33992:SF1">
    <property type="entry name" value="RIBONUCLEASE P PROTEIN COMPONENT"/>
    <property type="match status" value="1"/>
</dbReference>
<dbReference type="InterPro" id="IPR020539">
    <property type="entry name" value="RNase_P_CS"/>
</dbReference>
<dbReference type="KEGG" id="ahk:NCTC10172_01085"/>
<dbReference type="PROSITE" id="PS00648">
    <property type="entry name" value="RIBONUCLEASE_P"/>
    <property type="match status" value="1"/>
</dbReference>
<dbReference type="InterPro" id="IPR014721">
    <property type="entry name" value="Ribsml_uS5_D2-typ_fold_subgr"/>
</dbReference>
<keyword evidence="3 7" id="KW-0540">Nuclease</keyword>
<evidence type="ECO:0000256" key="1">
    <source>
        <dbReference type="ARBA" id="ARBA00002663"/>
    </source>
</evidence>
<dbReference type="Pfam" id="PF00825">
    <property type="entry name" value="Ribonuclease_P"/>
    <property type="match status" value="1"/>
</dbReference>
<dbReference type="InterPro" id="IPR000100">
    <property type="entry name" value="RNase_P"/>
</dbReference>
<evidence type="ECO:0000313" key="10">
    <source>
        <dbReference type="Proteomes" id="UP000290909"/>
    </source>
</evidence>
<sequence length="117" mass="13656">MKRVYSLKNQETIDLIFKEKRSVGNSYFAVYTKDHDLSHFKYAISIGRKYGNAVERNLAKRRIRHILSNYKDIMKNMSFVIVVKPSSQELSFVDIKKKLEGLLIKSKLIEKEDVSNA</sequence>
<accession>A0A449BL26</accession>
<dbReference type="InterPro" id="IPR020568">
    <property type="entry name" value="Ribosomal_Su5_D2-typ_SF"/>
</dbReference>
<comment type="subunit">
    <text evidence="7">Consists of a catalytic RNA component (M1 or rnpB) and a protein subunit.</text>
</comment>
<evidence type="ECO:0000256" key="4">
    <source>
        <dbReference type="ARBA" id="ARBA00022759"/>
    </source>
</evidence>
<dbReference type="Proteomes" id="UP000290909">
    <property type="component" value="Chromosome"/>
</dbReference>
<organism evidence="9 10">
    <name type="scientific">Acholeplasma hippikon</name>
    <dbReference type="NCBI Taxonomy" id="264636"/>
    <lineage>
        <taxon>Bacteria</taxon>
        <taxon>Bacillati</taxon>
        <taxon>Mycoplasmatota</taxon>
        <taxon>Mollicutes</taxon>
        <taxon>Acholeplasmatales</taxon>
        <taxon>Acholeplasmataceae</taxon>
        <taxon>Acholeplasma</taxon>
    </lineage>
</organism>
<dbReference type="GO" id="GO:0030677">
    <property type="term" value="C:ribonuclease P complex"/>
    <property type="evidence" value="ECO:0007669"/>
    <property type="project" value="TreeGrafter"/>
</dbReference>
<evidence type="ECO:0000313" key="9">
    <source>
        <dbReference type="EMBL" id="VEU83037.1"/>
    </source>
</evidence>
<dbReference type="GO" id="GO:0042781">
    <property type="term" value="F:3'-tRNA processing endoribonuclease activity"/>
    <property type="evidence" value="ECO:0007669"/>
    <property type="project" value="TreeGrafter"/>
</dbReference>
<dbReference type="NCBIfam" id="TIGR00188">
    <property type="entry name" value="rnpA"/>
    <property type="match status" value="1"/>
</dbReference>
<evidence type="ECO:0000256" key="2">
    <source>
        <dbReference type="ARBA" id="ARBA00022694"/>
    </source>
</evidence>
<dbReference type="RefSeq" id="WP_035369859.1">
    <property type="nucleotide sequence ID" value="NZ_LR215050.1"/>
</dbReference>
<dbReference type="GO" id="GO:0001682">
    <property type="term" value="P:tRNA 5'-leader removal"/>
    <property type="evidence" value="ECO:0007669"/>
    <property type="project" value="UniProtKB-UniRule"/>
</dbReference>
<dbReference type="Gene3D" id="3.30.230.10">
    <property type="match status" value="1"/>
</dbReference>
<dbReference type="HAMAP" id="MF_00227">
    <property type="entry name" value="RNase_P"/>
    <property type="match status" value="1"/>
</dbReference>
<keyword evidence="5 7" id="KW-0378">Hydrolase</keyword>
<evidence type="ECO:0000256" key="3">
    <source>
        <dbReference type="ARBA" id="ARBA00022722"/>
    </source>
</evidence>
<dbReference type="GO" id="GO:0004526">
    <property type="term" value="F:ribonuclease P activity"/>
    <property type="evidence" value="ECO:0007669"/>
    <property type="project" value="UniProtKB-UniRule"/>
</dbReference>
<dbReference type="AlphaFoldDB" id="A0A449BL26"/>
<keyword evidence="2 7" id="KW-0819">tRNA processing</keyword>
<reference evidence="9 10" key="1">
    <citation type="submission" date="2019-01" db="EMBL/GenBank/DDBJ databases">
        <authorList>
            <consortium name="Pathogen Informatics"/>
        </authorList>
    </citation>
    <scope>NUCLEOTIDE SEQUENCE [LARGE SCALE GENOMIC DNA]</scope>
    <source>
        <strain evidence="9 10">NCTC10172</strain>
    </source>
</reference>
<keyword evidence="6 7" id="KW-0694">RNA-binding</keyword>
<dbReference type="EC" id="3.1.26.5" evidence="7 8"/>
<gene>
    <name evidence="7 9" type="primary">rnpA</name>
    <name evidence="9" type="ORF">NCTC10172_01085</name>
</gene>
<dbReference type="PANTHER" id="PTHR33992">
    <property type="entry name" value="RIBONUCLEASE P PROTEIN COMPONENT"/>
    <property type="match status" value="1"/>
</dbReference>
<name>A0A449BL26_9MOLU</name>
<evidence type="ECO:0000256" key="6">
    <source>
        <dbReference type="ARBA" id="ARBA00022884"/>
    </source>
</evidence>
<dbReference type="GO" id="GO:0000049">
    <property type="term" value="F:tRNA binding"/>
    <property type="evidence" value="ECO:0007669"/>
    <property type="project" value="UniProtKB-UniRule"/>
</dbReference>
<dbReference type="SUPFAM" id="SSF54211">
    <property type="entry name" value="Ribosomal protein S5 domain 2-like"/>
    <property type="match status" value="1"/>
</dbReference>
<comment type="catalytic activity">
    <reaction evidence="7">
        <text>Endonucleolytic cleavage of RNA, removing 5'-extranucleotides from tRNA precursor.</text>
        <dbReference type="EC" id="3.1.26.5"/>
    </reaction>
</comment>
<evidence type="ECO:0000256" key="5">
    <source>
        <dbReference type="ARBA" id="ARBA00022801"/>
    </source>
</evidence>
<protein>
    <recommendedName>
        <fullName evidence="7 8">Ribonuclease P protein component</fullName>
        <shortName evidence="7">RNase P protein</shortName>
        <shortName evidence="7">RNaseP protein</shortName>
        <ecNumber evidence="7 8">3.1.26.5</ecNumber>
    </recommendedName>
    <alternativeName>
        <fullName evidence="7">Protein C5</fullName>
    </alternativeName>
</protein>
<keyword evidence="10" id="KW-1185">Reference proteome</keyword>
<comment type="function">
    <text evidence="1 7">RNaseP catalyzes the removal of the 5'-leader sequence from pre-tRNA to produce the mature 5'-terminus. It can also cleave other RNA substrates such as 4.5S RNA. The protein component plays an auxiliary but essential role in vivo by binding to the 5'-leader sequence and broadening the substrate specificity of the ribozyme.</text>
</comment>
<dbReference type="EMBL" id="LR215050">
    <property type="protein sequence ID" value="VEU83037.1"/>
    <property type="molecule type" value="Genomic_DNA"/>
</dbReference>